<dbReference type="Proteomes" id="UP000002668">
    <property type="component" value="Genome"/>
</dbReference>
<keyword evidence="1" id="KW-0862">Zinc</keyword>
<reference evidence="4" key="1">
    <citation type="journal article" date="2011" name="Nat. Commun.">
        <title>Effector diversification within compartments of the Leptosphaeria maculans genome affected by Repeat-Induced Point mutations.</title>
        <authorList>
            <person name="Rouxel T."/>
            <person name="Grandaubert J."/>
            <person name="Hane J.K."/>
            <person name="Hoede C."/>
            <person name="van de Wouw A.P."/>
            <person name="Couloux A."/>
            <person name="Dominguez V."/>
            <person name="Anthouard V."/>
            <person name="Bally P."/>
            <person name="Bourras S."/>
            <person name="Cozijnsen A.J."/>
            <person name="Ciuffetti L.M."/>
            <person name="Degrave A."/>
            <person name="Dilmaghani A."/>
            <person name="Duret L."/>
            <person name="Fudal I."/>
            <person name="Goodwin S.B."/>
            <person name="Gout L."/>
            <person name="Glaser N."/>
            <person name="Linglin J."/>
            <person name="Kema G.H.J."/>
            <person name="Lapalu N."/>
            <person name="Lawrence C.B."/>
            <person name="May K."/>
            <person name="Meyer M."/>
            <person name="Ollivier B."/>
            <person name="Poulain J."/>
            <person name="Schoch C.L."/>
            <person name="Simon A."/>
            <person name="Spatafora J.W."/>
            <person name="Stachowiak A."/>
            <person name="Turgeon B.G."/>
            <person name="Tyler B.M."/>
            <person name="Vincent D."/>
            <person name="Weissenbach J."/>
            <person name="Amselem J."/>
            <person name="Quesneville H."/>
            <person name="Oliver R.P."/>
            <person name="Wincker P."/>
            <person name="Balesdent M.-H."/>
            <person name="Howlett B.J."/>
        </authorList>
    </citation>
    <scope>NUCLEOTIDE SEQUENCE [LARGE SCALE GENOMIC DNA]</scope>
    <source>
        <strain evidence="4">JN3 / isolate v23.1.3 / race Av1-4-5-6-7-8</strain>
    </source>
</reference>
<keyword evidence="1" id="KW-0863">Zinc-finger</keyword>
<dbReference type="Pfam" id="PF13639">
    <property type="entry name" value="zf-RING_2"/>
    <property type="match status" value="1"/>
</dbReference>
<accession>E5ABC2</accession>
<dbReference type="InParanoid" id="E5ABC2"/>
<sequence length="432" mass="49186">MAQTPPVPRTLKEFLAHGIEPAQCSICYEPYNFTHTAIRIRGCGHEFGRICLEKWLQQSDATGTCPHCRGVLFNNPEKIESEALEEMREDFVESGRQVRFAQGRVLRLLDLCDPHGILMSLWRNVRQEYGLLAREHLQNAWSRGIRALVLNLTQIDESAGGTHSSHDIVILDLYIHFPYERSILELFPASTPETCPFDVLCRNFIRVARLLPSLQNPNSILLRALIMFQIRNPTTSMATALQDIDDDLLKAGSSRYSVSHHPDWRTPVSRLYLLLILLAHDYEYNLRFQPLKVYDREDVARVLRLLERPIFFGETTNTMPLDSAFCERVARFYHLSKVGQPQDDNEGGLLDPYIGRRTICTHVQGLWAWSKTPGSAPWDGVTGPVDYSSDSEDEDGFADWDRAQSEIDDLDGQELPALLQLDGVVHRTVLEG</sequence>
<dbReference type="InterPro" id="IPR001841">
    <property type="entry name" value="Znf_RING"/>
</dbReference>
<dbReference type="STRING" id="985895.E5ABC2"/>
<dbReference type="SUPFAM" id="SSF57850">
    <property type="entry name" value="RING/U-box"/>
    <property type="match status" value="1"/>
</dbReference>
<evidence type="ECO:0000313" key="4">
    <source>
        <dbReference type="Proteomes" id="UP000002668"/>
    </source>
</evidence>
<gene>
    <name evidence="3" type="ORF">LEMA_P020930.1</name>
</gene>
<dbReference type="Gene3D" id="3.30.40.10">
    <property type="entry name" value="Zinc/RING finger domain, C3HC4 (zinc finger)"/>
    <property type="match status" value="1"/>
</dbReference>
<dbReference type="OrthoDB" id="3781146at2759"/>
<dbReference type="HOGENOM" id="CLU_634715_0_0_1"/>
<evidence type="ECO:0000256" key="1">
    <source>
        <dbReference type="PROSITE-ProRule" id="PRU00175"/>
    </source>
</evidence>
<organism evidence="4">
    <name type="scientific">Leptosphaeria maculans (strain JN3 / isolate v23.1.3 / race Av1-4-5-6-7-8)</name>
    <name type="common">Blackleg fungus</name>
    <name type="synonym">Phoma lingam</name>
    <dbReference type="NCBI Taxonomy" id="985895"/>
    <lineage>
        <taxon>Eukaryota</taxon>
        <taxon>Fungi</taxon>
        <taxon>Dikarya</taxon>
        <taxon>Ascomycota</taxon>
        <taxon>Pezizomycotina</taxon>
        <taxon>Dothideomycetes</taxon>
        <taxon>Pleosporomycetidae</taxon>
        <taxon>Pleosporales</taxon>
        <taxon>Pleosporineae</taxon>
        <taxon>Leptosphaeriaceae</taxon>
        <taxon>Plenodomus</taxon>
        <taxon>Plenodomus lingam/Leptosphaeria maculans species complex</taxon>
    </lineage>
</organism>
<proteinExistence type="predicted"/>
<dbReference type="eggNOG" id="ENOG502R8FW">
    <property type="taxonomic scope" value="Eukaryota"/>
</dbReference>
<dbReference type="PROSITE" id="PS50089">
    <property type="entry name" value="ZF_RING_2"/>
    <property type="match status" value="1"/>
</dbReference>
<name>E5ABC2_LEPMJ</name>
<evidence type="ECO:0000259" key="2">
    <source>
        <dbReference type="PROSITE" id="PS50089"/>
    </source>
</evidence>
<dbReference type="InterPro" id="IPR013083">
    <property type="entry name" value="Znf_RING/FYVE/PHD"/>
</dbReference>
<dbReference type="VEuPathDB" id="FungiDB:LEMA_P020930.1"/>
<dbReference type="SMART" id="SM00184">
    <property type="entry name" value="RING"/>
    <property type="match status" value="1"/>
</dbReference>
<protein>
    <recommendedName>
        <fullName evidence="2">RING-type domain-containing protein</fullName>
    </recommendedName>
</protein>
<keyword evidence="1" id="KW-0479">Metal-binding</keyword>
<dbReference type="EMBL" id="FP929138">
    <property type="protein sequence ID" value="CBY00963.1"/>
    <property type="molecule type" value="Genomic_DNA"/>
</dbReference>
<dbReference type="RefSeq" id="XP_003844442.1">
    <property type="nucleotide sequence ID" value="XM_003844394.1"/>
</dbReference>
<evidence type="ECO:0000313" key="3">
    <source>
        <dbReference type="EMBL" id="CBY00963.1"/>
    </source>
</evidence>
<keyword evidence="4" id="KW-1185">Reference proteome</keyword>
<dbReference type="GO" id="GO:0008270">
    <property type="term" value="F:zinc ion binding"/>
    <property type="evidence" value="ECO:0007669"/>
    <property type="project" value="UniProtKB-KW"/>
</dbReference>
<dbReference type="AlphaFoldDB" id="E5ABC2"/>
<dbReference type="GeneID" id="13292338"/>
<feature type="domain" description="RING-type" evidence="2">
    <location>
        <begin position="24"/>
        <end position="69"/>
    </location>
</feature>